<accession>A0A3A2Z6X9</accession>
<organism evidence="2 3">
    <name type="scientific">Aspergillus sclerotialis</name>
    <dbReference type="NCBI Taxonomy" id="2070753"/>
    <lineage>
        <taxon>Eukaryota</taxon>
        <taxon>Fungi</taxon>
        <taxon>Dikarya</taxon>
        <taxon>Ascomycota</taxon>
        <taxon>Pezizomycotina</taxon>
        <taxon>Eurotiomycetes</taxon>
        <taxon>Eurotiomycetidae</taxon>
        <taxon>Eurotiales</taxon>
        <taxon>Aspergillaceae</taxon>
        <taxon>Aspergillus</taxon>
        <taxon>Aspergillus subgen. Polypaecilum</taxon>
    </lineage>
</organism>
<evidence type="ECO:0000313" key="2">
    <source>
        <dbReference type="EMBL" id="RJE18839.1"/>
    </source>
</evidence>
<evidence type="ECO:0000313" key="3">
    <source>
        <dbReference type="Proteomes" id="UP000266188"/>
    </source>
</evidence>
<keyword evidence="3" id="KW-1185">Reference proteome</keyword>
<feature type="region of interest" description="Disordered" evidence="1">
    <location>
        <begin position="209"/>
        <end position="293"/>
    </location>
</feature>
<gene>
    <name evidence="2" type="ORF">PHISCL_08821</name>
</gene>
<dbReference type="AlphaFoldDB" id="A0A3A2Z6X9"/>
<name>A0A3A2Z6X9_9EURO</name>
<feature type="compositionally biased region" description="Basic and acidic residues" evidence="1">
    <location>
        <begin position="133"/>
        <end position="147"/>
    </location>
</feature>
<feature type="compositionally biased region" description="Polar residues" evidence="1">
    <location>
        <begin position="246"/>
        <end position="274"/>
    </location>
</feature>
<sequence length="307" mass="33471">MQSNYSDPEALKVLSSSINQTLVETGRYFRSKGNAQTRAHLLRHMPIAQEQFNLALDDLSEQIFMAKAFLERDYDALKAKKVASQQPAEDVEMTEAEVKPQPEPLPESVKKEEEKQPVTSPVEVETPEAKPAVSEEKTIAQPADEKPSQVTHVDLTETKDEAEPEPTEINFDSVLNDTGGANEFDLHLDFGDDDIGNQNFLSGTNMVDSGIGSGADNAPGVENNTANTSIGGDAFDIELQKANAPDPSSQGQGQADNQGSNNQEDMMAPGQSSFDDLFMDHDSMGDPNFLEGDGLMNINELDDSWFT</sequence>
<feature type="region of interest" description="Disordered" evidence="1">
    <location>
        <begin position="83"/>
        <end position="151"/>
    </location>
</feature>
<dbReference type="STRING" id="2070753.A0A3A2Z6X9"/>
<dbReference type="Proteomes" id="UP000266188">
    <property type="component" value="Unassembled WGS sequence"/>
</dbReference>
<evidence type="ECO:0000256" key="1">
    <source>
        <dbReference type="SAM" id="MobiDB-lite"/>
    </source>
</evidence>
<protein>
    <submittedName>
        <fullName evidence="2">Uncharacterized protein</fullName>
    </submittedName>
</protein>
<dbReference type="EMBL" id="MVGC01000484">
    <property type="protein sequence ID" value="RJE18839.1"/>
    <property type="molecule type" value="Genomic_DNA"/>
</dbReference>
<proteinExistence type="predicted"/>
<dbReference type="OrthoDB" id="5409998at2759"/>
<reference evidence="3" key="1">
    <citation type="submission" date="2017-02" db="EMBL/GenBank/DDBJ databases">
        <authorList>
            <person name="Tafer H."/>
            <person name="Lopandic K."/>
        </authorList>
    </citation>
    <scope>NUCLEOTIDE SEQUENCE [LARGE SCALE GENOMIC DNA]</scope>
    <source>
        <strain evidence="3">CBS 366.77</strain>
    </source>
</reference>
<comment type="caution">
    <text evidence="2">The sequence shown here is derived from an EMBL/GenBank/DDBJ whole genome shotgun (WGS) entry which is preliminary data.</text>
</comment>